<evidence type="ECO:0000256" key="2">
    <source>
        <dbReference type="SAM" id="SignalP"/>
    </source>
</evidence>
<feature type="compositionally biased region" description="Basic and acidic residues" evidence="1">
    <location>
        <begin position="89"/>
        <end position="99"/>
    </location>
</feature>
<proteinExistence type="predicted"/>
<feature type="compositionally biased region" description="Low complexity" evidence="1">
    <location>
        <begin position="158"/>
        <end position="176"/>
    </location>
</feature>
<evidence type="ECO:0000313" key="3">
    <source>
        <dbReference type="EMBL" id="TWH09644.1"/>
    </source>
</evidence>
<feature type="compositionally biased region" description="Low complexity" evidence="1">
    <location>
        <begin position="70"/>
        <end position="83"/>
    </location>
</feature>
<feature type="compositionally biased region" description="Low complexity" evidence="1">
    <location>
        <begin position="31"/>
        <end position="41"/>
    </location>
</feature>
<dbReference type="OrthoDB" id="9950936at2"/>
<feature type="region of interest" description="Disordered" evidence="1">
    <location>
        <begin position="31"/>
        <end position="176"/>
    </location>
</feature>
<feature type="signal peptide" evidence="2">
    <location>
        <begin position="1"/>
        <end position="22"/>
    </location>
</feature>
<evidence type="ECO:0000313" key="4">
    <source>
        <dbReference type="Proteomes" id="UP000321583"/>
    </source>
</evidence>
<organism evidence="3 4">
    <name type="scientific">Pseudoxanthomonas taiwanensis J19</name>
    <dbReference type="NCBI Taxonomy" id="935569"/>
    <lineage>
        <taxon>Bacteria</taxon>
        <taxon>Pseudomonadati</taxon>
        <taxon>Pseudomonadota</taxon>
        <taxon>Gammaproteobacteria</taxon>
        <taxon>Lysobacterales</taxon>
        <taxon>Lysobacteraceae</taxon>
        <taxon>Pseudoxanthomonas</taxon>
    </lineage>
</organism>
<feature type="compositionally biased region" description="Basic and acidic residues" evidence="1">
    <location>
        <begin position="116"/>
        <end position="135"/>
    </location>
</feature>
<reference evidence="3 4" key="1">
    <citation type="submission" date="2019-07" db="EMBL/GenBank/DDBJ databases">
        <title>Genome sequencing of lignin-degrading bacterial isolates.</title>
        <authorList>
            <person name="Gladden J."/>
        </authorList>
    </citation>
    <scope>NUCLEOTIDE SEQUENCE [LARGE SCALE GENOMIC DNA]</scope>
    <source>
        <strain evidence="3 4">J19</strain>
    </source>
</reference>
<protein>
    <submittedName>
        <fullName evidence="3">Uncharacterized protein</fullName>
    </submittedName>
</protein>
<keyword evidence="4" id="KW-1185">Reference proteome</keyword>
<dbReference type="RefSeq" id="WP_147208564.1">
    <property type="nucleotide sequence ID" value="NZ_VLJS01000063.1"/>
</dbReference>
<dbReference type="Proteomes" id="UP000321583">
    <property type="component" value="Unassembled WGS sequence"/>
</dbReference>
<feature type="chain" id="PRO_5021703026" evidence="2">
    <location>
        <begin position="23"/>
        <end position="176"/>
    </location>
</feature>
<dbReference type="EMBL" id="VLJS01000063">
    <property type="protein sequence ID" value="TWH09644.1"/>
    <property type="molecule type" value="Genomic_DNA"/>
</dbReference>
<sequence length="176" mass="17948">MKRKATSWIVAVGLAVPFAALAQKPATAAADEAAAGRGQAGKTRVGVIGEDRPQARVGVIGEDRPQAVRTGTAGTTLTPGTQGYTPEKLPGKIDPKGPDKLGASGAAARLGQVAMDPKEKEPPPKDEPKDPKGPDKLGTALQREAAVGIRPADRALPAQSRAGQQATRAAGQATRP</sequence>
<accession>A0A562DJB7</accession>
<keyword evidence="2" id="KW-0732">Signal</keyword>
<evidence type="ECO:0000256" key="1">
    <source>
        <dbReference type="SAM" id="MobiDB-lite"/>
    </source>
</evidence>
<comment type="caution">
    <text evidence="3">The sequence shown here is derived from an EMBL/GenBank/DDBJ whole genome shotgun (WGS) entry which is preliminary data.</text>
</comment>
<gene>
    <name evidence="3" type="ORF">L613_003400000220</name>
</gene>
<name>A0A562DJB7_9GAMM</name>
<dbReference type="AlphaFoldDB" id="A0A562DJB7"/>